<dbReference type="Pfam" id="PF00071">
    <property type="entry name" value="Ras"/>
    <property type="match status" value="1"/>
</dbReference>
<proteinExistence type="predicted"/>
<dbReference type="InterPro" id="IPR027417">
    <property type="entry name" value="P-loop_NTPase"/>
</dbReference>
<accession>A0A7D9K3Q7</accession>
<dbReference type="CDD" id="cd00157">
    <property type="entry name" value="Rho"/>
    <property type="match status" value="1"/>
</dbReference>
<dbReference type="GO" id="GO:0005525">
    <property type="term" value="F:GTP binding"/>
    <property type="evidence" value="ECO:0007669"/>
    <property type="project" value="UniProtKB-KW"/>
</dbReference>
<evidence type="ECO:0000256" key="2">
    <source>
        <dbReference type="ARBA" id="ARBA00023134"/>
    </source>
</evidence>
<dbReference type="SUPFAM" id="SSF52540">
    <property type="entry name" value="P-loop containing nucleoside triphosphate hydrolases"/>
    <property type="match status" value="1"/>
</dbReference>
<dbReference type="PRINTS" id="PR00449">
    <property type="entry name" value="RASTRNSFRMNG"/>
</dbReference>
<dbReference type="PROSITE" id="PS51420">
    <property type="entry name" value="RHO"/>
    <property type="match status" value="1"/>
</dbReference>
<dbReference type="PROSITE" id="PS51421">
    <property type="entry name" value="RAS"/>
    <property type="match status" value="1"/>
</dbReference>
<protein>
    <submittedName>
        <fullName evidence="3">RAS-like GTP-binding</fullName>
    </submittedName>
</protein>
<keyword evidence="1" id="KW-0547">Nucleotide-binding</keyword>
<dbReference type="SMART" id="SM00173">
    <property type="entry name" value="RAS"/>
    <property type="match status" value="1"/>
</dbReference>
<dbReference type="EMBL" id="CACRXK020025467">
    <property type="protein sequence ID" value="CAB4039490.1"/>
    <property type="molecule type" value="Genomic_DNA"/>
</dbReference>
<comment type="caution">
    <text evidence="3">The sequence shown here is derived from an EMBL/GenBank/DDBJ whole genome shotgun (WGS) entry which is preliminary data.</text>
</comment>
<dbReference type="SMART" id="SM00175">
    <property type="entry name" value="RAB"/>
    <property type="match status" value="1"/>
</dbReference>
<gene>
    <name evidence="3" type="ORF">PACLA_8A045389</name>
</gene>
<dbReference type="PANTHER" id="PTHR24072">
    <property type="entry name" value="RHO FAMILY GTPASE"/>
    <property type="match status" value="1"/>
</dbReference>
<organism evidence="3 4">
    <name type="scientific">Paramuricea clavata</name>
    <name type="common">Red gorgonian</name>
    <name type="synonym">Violescent sea-whip</name>
    <dbReference type="NCBI Taxonomy" id="317549"/>
    <lineage>
        <taxon>Eukaryota</taxon>
        <taxon>Metazoa</taxon>
        <taxon>Cnidaria</taxon>
        <taxon>Anthozoa</taxon>
        <taxon>Octocorallia</taxon>
        <taxon>Malacalcyonacea</taxon>
        <taxon>Plexauridae</taxon>
        <taxon>Paramuricea</taxon>
    </lineage>
</organism>
<dbReference type="GO" id="GO:0007264">
    <property type="term" value="P:small GTPase-mediated signal transduction"/>
    <property type="evidence" value="ECO:0007669"/>
    <property type="project" value="InterPro"/>
</dbReference>
<dbReference type="OrthoDB" id="25896at2759"/>
<evidence type="ECO:0000313" key="4">
    <source>
        <dbReference type="Proteomes" id="UP001152795"/>
    </source>
</evidence>
<dbReference type="SMART" id="SM00174">
    <property type="entry name" value="RHO"/>
    <property type="match status" value="1"/>
</dbReference>
<dbReference type="Proteomes" id="UP001152795">
    <property type="component" value="Unassembled WGS sequence"/>
</dbReference>
<dbReference type="PROSITE" id="PS51419">
    <property type="entry name" value="RAB"/>
    <property type="match status" value="1"/>
</dbReference>
<reference evidence="3" key="1">
    <citation type="submission" date="2020-04" db="EMBL/GenBank/DDBJ databases">
        <authorList>
            <person name="Alioto T."/>
            <person name="Alioto T."/>
            <person name="Gomez Garrido J."/>
        </authorList>
    </citation>
    <scope>NUCLEOTIDE SEQUENCE</scope>
    <source>
        <strain evidence="3">A484AB</strain>
    </source>
</reference>
<dbReference type="AlphaFoldDB" id="A0A7D9K3Q7"/>
<keyword evidence="2" id="KW-0342">GTP-binding</keyword>
<sequence length="232" mass="26346">MCVYCEIPSSHKEVFYNENPDVKKSKDNGDILYLQINIVGDAGCGITSLIDAYQADEFPSITSVSRYARYKLTKIANTPVEMIFYDTIGLEDFDDVQRRSLMFMFSEISILCYSVDSRQSFEKISSQWWPEVKAVKASLTKKPYMLVGLKKDLSSTKLDCNGKSECVTTNEGKALAKSIGAVSFVECSSVTNEGINEVFEMAINKHYEEWRKKFGIDNKVQVWKCLCCWNSN</sequence>
<dbReference type="Gene3D" id="3.40.50.300">
    <property type="entry name" value="P-loop containing nucleotide triphosphate hydrolases"/>
    <property type="match status" value="1"/>
</dbReference>
<dbReference type="GO" id="GO:0003924">
    <property type="term" value="F:GTPase activity"/>
    <property type="evidence" value="ECO:0007669"/>
    <property type="project" value="InterPro"/>
</dbReference>
<dbReference type="InterPro" id="IPR003578">
    <property type="entry name" value="Small_GTPase_Rho"/>
</dbReference>
<evidence type="ECO:0000313" key="3">
    <source>
        <dbReference type="EMBL" id="CAB4039490.1"/>
    </source>
</evidence>
<evidence type="ECO:0000256" key="1">
    <source>
        <dbReference type="ARBA" id="ARBA00022741"/>
    </source>
</evidence>
<dbReference type="InterPro" id="IPR001806">
    <property type="entry name" value="Small_GTPase"/>
</dbReference>
<keyword evidence="4" id="KW-1185">Reference proteome</keyword>
<name>A0A7D9K3Q7_PARCT</name>